<dbReference type="InterPro" id="IPR035999">
    <property type="entry name" value="Sec7_dom_sf"/>
</dbReference>
<dbReference type="Pfam" id="PF01369">
    <property type="entry name" value="Sec7"/>
    <property type="match status" value="1"/>
</dbReference>
<feature type="compositionally biased region" description="Polar residues" evidence="1">
    <location>
        <begin position="321"/>
        <end position="332"/>
    </location>
</feature>
<reference evidence="3 4" key="1">
    <citation type="submission" date="2017-06" db="EMBL/GenBank/DDBJ databases">
        <title>Draft genome sequence of a variant of Elsinoe murrayae.</title>
        <authorList>
            <person name="Cheng Q."/>
        </authorList>
    </citation>
    <scope>NUCLEOTIDE SEQUENCE [LARGE SCALE GENOMIC DNA]</scope>
    <source>
        <strain evidence="3 4">CQ-2017a</strain>
    </source>
</reference>
<sequence>MQNGGQSAPNDVSIPSRPITVAIDPVALVITECITVTSAMRKHARWAHSSVSAILGGVAARPALADRTSDHKRDASFSSINGDGEGLLAGRWGLRGKKGASMQDNPLLSAFARLRSDLKLCKNIRTFDTPAILQPFMQVIRSSSTTAPITSLALIAITKMLAYNVICPESPNFAYGMQLLSSTVTHCRFEAENTATDEVVFLRILKLMEIMITGTAGETLGDQSVCEMMECGLSLCCHLRTTEVLRRSAEISMVTMCQTIFQRLRTLDLETDGEILEPETTKEQKDALKIDSTVDNTAVGGQHNVDRGSASLDIPGGPSGRPSSETRNNSTADLPKQVDEGASMDVRPYSLPSIRELFRVLSDLLDPFDRQHTDTMRVMALRIVNVALEIAGPSIAYQPSLAALAKDTLCRNLFQLVRSENIAILHESLRVAGTLLATCRNVLKLQQELYLSYLVACLHPRVPIPDEPNIDPSLYEGVPQAPRLVKPQPSGSASGRSTPVPVKDRQRLGMEGGSRKPDAREAMVESVGTLVRMPSFMVELFVNYDCEIDRSDLCLDMVGLLSRNAFPDSATWSTTNVPPLCLDSLLNYVQFVADRLEDKPKTEGLPDAKALRDQRSMKKIIIKGATKFNEKPQAGIAFLASQGIIDNPDNPMAIAKFLKGTTRIDKKVLGDFLSKKQSEAILDAFMDLFDFTGQRVDEALRQLLNTFRLPGESQLIERIVTEFADKYCSNGAPEDVADKDSVYVLTYAIIMLNTDQHNPNLKAQNRMDFTAFSRNLRGVNGGKDFNPVYLQDIFDSIKSREIILPEEHDNRHAFDYAWKELLIKTQTSSGLVLCDTNIFDADMFAATWRPVVATLNYVFMSATDDTVFQRVVAGFDQCARIAARYGLTDCLDHIVTSLSKISTLATENPPSTALNTEVQASGRSIMVSKFAVDFGRESKAELATLVLFRIINGHEDAIREGWPTVIRIILNLFINSLIPNSLQTISKGFDLPSIPLQSPAQIIARNERSNDVGLFSAFTSYVSSVMNDEPPEPNEQEIEATLLTVDCISACRVDDVLSNIGTLPAEALRALVDAILALVPEDASPRVISVKPEVPAPTPIRPNGTKVTNAIPAYDPAFVFITELATVLAIRDNSTMASFGKEVAEVLSSAIRDADRLHPIATSRVSYHLLTLLRHSNDFAFLRAPVVLHQISSLKQDTLKQSAQHVLRGIFECLHGPVGLRNEITSSPDFWSLLHNLRDFPDGAPLAFRVIDDIICGSNPAITADNFEPAVSLLNAFANAGAEMALKEQKGAAQAASGRRGRGNTTNLPPASTPAAGEKPARSDVLVRGTRAMQLIQALIAKVPTLVSQSALEQAQAWRAYWQPVFRVVSVQSTNPARDIRQAAFGSLQRCLLARELASETHMEWTGIFHGVLFPLVQEVLKQEGPLDEMGRREMRVQLAQLVCKTFLAYLGLLFREWEGVVPLWRDVLAAVERLMKAGRGPGQGEIVDAGRESLKNVLLVMTSGEYLVPPAKEGEAAEDDRTDIQRKVWEATVEGLNRFLPGLLKDIFEGEGGQGILSPRVGGKTPKVGAETPKVAQEEEEGAVGDKKAGEEVEVEKEREVKGLGVEGSD</sequence>
<dbReference type="OrthoDB" id="10258608at2759"/>
<dbReference type="SUPFAM" id="SSF48425">
    <property type="entry name" value="Sec7 domain"/>
    <property type="match status" value="1"/>
</dbReference>
<gene>
    <name evidence="3" type="ORF">CAC42_5210</name>
</gene>
<dbReference type="Gene3D" id="1.10.220.20">
    <property type="match status" value="1"/>
</dbReference>
<dbReference type="GO" id="GO:0005085">
    <property type="term" value="F:guanyl-nucleotide exchange factor activity"/>
    <property type="evidence" value="ECO:0007669"/>
    <property type="project" value="InterPro"/>
</dbReference>
<protein>
    <recommendedName>
        <fullName evidence="2">SEC7 domain-containing protein</fullName>
    </recommendedName>
</protein>
<evidence type="ECO:0000313" key="3">
    <source>
        <dbReference type="EMBL" id="PNS18671.1"/>
    </source>
</evidence>
<dbReference type="GO" id="GO:0032012">
    <property type="term" value="P:regulation of ARF protein signal transduction"/>
    <property type="evidence" value="ECO:0007669"/>
    <property type="project" value="InterPro"/>
</dbReference>
<dbReference type="InterPro" id="IPR032691">
    <property type="entry name" value="Mon2/Sec7/BIG1-like_HUS"/>
</dbReference>
<feature type="region of interest" description="Disordered" evidence="1">
    <location>
        <begin position="298"/>
        <end position="342"/>
    </location>
</feature>
<dbReference type="GO" id="GO:0005794">
    <property type="term" value="C:Golgi apparatus"/>
    <property type="evidence" value="ECO:0007669"/>
    <property type="project" value="UniProtKB-ARBA"/>
</dbReference>
<dbReference type="InterPro" id="IPR000904">
    <property type="entry name" value="Sec7_dom"/>
</dbReference>
<feature type="compositionally biased region" description="Basic and acidic residues" evidence="1">
    <location>
        <begin position="1585"/>
        <end position="1603"/>
    </location>
</feature>
<feature type="region of interest" description="Disordered" evidence="1">
    <location>
        <begin position="1556"/>
        <end position="1611"/>
    </location>
</feature>
<organism evidence="3 4">
    <name type="scientific">Sphaceloma murrayae</name>
    <dbReference type="NCBI Taxonomy" id="2082308"/>
    <lineage>
        <taxon>Eukaryota</taxon>
        <taxon>Fungi</taxon>
        <taxon>Dikarya</taxon>
        <taxon>Ascomycota</taxon>
        <taxon>Pezizomycotina</taxon>
        <taxon>Dothideomycetes</taxon>
        <taxon>Dothideomycetidae</taxon>
        <taxon>Myriangiales</taxon>
        <taxon>Elsinoaceae</taxon>
        <taxon>Sphaceloma</taxon>
    </lineage>
</organism>
<feature type="region of interest" description="Disordered" evidence="1">
    <location>
        <begin position="481"/>
        <end position="521"/>
    </location>
</feature>
<keyword evidence="4" id="KW-1185">Reference proteome</keyword>
<evidence type="ECO:0000259" key="2">
    <source>
        <dbReference type="PROSITE" id="PS50190"/>
    </source>
</evidence>
<comment type="caution">
    <text evidence="3">The sequence shown here is derived from an EMBL/GenBank/DDBJ whole genome shotgun (WGS) entry which is preliminary data.</text>
</comment>
<dbReference type="PROSITE" id="PS50190">
    <property type="entry name" value="SEC7"/>
    <property type="match status" value="1"/>
</dbReference>
<dbReference type="Proteomes" id="UP000243797">
    <property type="component" value="Unassembled WGS sequence"/>
</dbReference>
<dbReference type="SUPFAM" id="SSF48371">
    <property type="entry name" value="ARM repeat"/>
    <property type="match status" value="1"/>
</dbReference>
<name>A0A2K1QUE8_9PEZI</name>
<dbReference type="InterPro" id="IPR016024">
    <property type="entry name" value="ARM-type_fold"/>
</dbReference>
<evidence type="ECO:0000313" key="4">
    <source>
        <dbReference type="Proteomes" id="UP000243797"/>
    </source>
</evidence>
<proteinExistence type="predicted"/>
<dbReference type="Pfam" id="PF23325">
    <property type="entry name" value="TPR_28"/>
    <property type="match status" value="1"/>
</dbReference>
<dbReference type="Gene3D" id="1.10.1000.11">
    <property type="entry name" value="Arf Nucleotide-binding Site Opener,domain 2"/>
    <property type="match status" value="1"/>
</dbReference>
<dbReference type="PANTHER" id="PTHR10663">
    <property type="entry name" value="GUANYL-NUCLEOTIDE EXCHANGE FACTOR"/>
    <property type="match status" value="1"/>
</dbReference>
<accession>A0A2K1QUE8</accession>
<dbReference type="Pfam" id="PF12783">
    <property type="entry name" value="Sec7-like_HUS"/>
    <property type="match status" value="1"/>
</dbReference>
<dbReference type="PANTHER" id="PTHR10663:SF388">
    <property type="entry name" value="GOLGI-SPECIFIC BREFELDIN A-RESISTANCE GUANINE NUCLEOTIDE EXCHANGE FACTOR 1"/>
    <property type="match status" value="1"/>
</dbReference>
<dbReference type="STRING" id="2082308.A0A2K1QUE8"/>
<evidence type="ECO:0000256" key="1">
    <source>
        <dbReference type="SAM" id="MobiDB-lite"/>
    </source>
</evidence>
<dbReference type="CDD" id="cd00171">
    <property type="entry name" value="Sec7"/>
    <property type="match status" value="1"/>
</dbReference>
<dbReference type="InterPro" id="IPR056604">
    <property type="entry name" value="GBF1-like_TPR"/>
</dbReference>
<dbReference type="EMBL" id="NKHZ01000039">
    <property type="protein sequence ID" value="PNS18671.1"/>
    <property type="molecule type" value="Genomic_DNA"/>
</dbReference>
<feature type="domain" description="SEC7" evidence="2">
    <location>
        <begin position="610"/>
        <end position="800"/>
    </location>
</feature>
<dbReference type="FunCoup" id="A0A2K1QUE8">
    <property type="interactions" value="964"/>
</dbReference>
<dbReference type="SMART" id="SM00222">
    <property type="entry name" value="Sec7"/>
    <property type="match status" value="1"/>
</dbReference>
<dbReference type="GO" id="GO:0016192">
    <property type="term" value="P:vesicle-mediated transport"/>
    <property type="evidence" value="ECO:0007669"/>
    <property type="project" value="UniProtKB-ARBA"/>
</dbReference>
<feature type="compositionally biased region" description="Basic and acidic residues" evidence="1">
    <location>
        <begin position="502"/>
        <end position="521"/>
    </location>
</feature>
<feature type="region of interest" description="Disordered" evidence="1">
    <location>
        <begin position="1290"/>
        <end position="1323"/>
    </location>
</feature>
<dbReference type="InParanoid" id="A0A2K1QUE8"/>
<dbReference type="InterPro" id="IPR023394">
    <property type="entry name" value="Sec7_C_sf"/>
</dbReference>